<dbReference type="RefSeq" id="WP_267638150.1">
    <property type="nucleotide sequence ID" value="NZ_JAODIY010000012.1"/>
</dbReference>
<dbReference type="Proteomes" id="UP001596414">
    <property type="component" value="Unassembled WGS sequence"/>
</dbReference>
<dbReference type="EMBL" id="JBHSZQ010000022">
    <property type="protein sequence ID" value="MFC7126526.1"/>
    <property type="molecule type" value="Genomic_DNA"/>
</dbReference>
<gene>
    <name evidence="1" type="ORF">ACFQJ7_10835</name>
</gene>
<reference evidence="1 2" key="1">
    <citation type="journal article" date="2014" name="Int. J. Syst. Evol. Microbiol.">
        <title>Complete genome sequence of Corynebacterium casei LMG S-19264T (=DSM 44701T), isolated from a smear-ripened cheese.</title>
        <authorList>
            <consortium name="US DOE Joint Genome Institute (JGI-PGF)"/>
            <person name="Walter F."/>
            <person name="Albersmeier A."/>
            <person name="Kalinowski J."/>
            <person name="Ruckert C."/>
        </authorList>
    </citation>
    <scope>NUCLEOTIDE SEQUENCE [LARGE SCALE GENOMIC DNA]</scope>
    <source>
        <strain evidence="1 2">CGMCC 4.7215</strain>
    </source>
</reference>
<name>A0ABD5X5W4_9EURY</name>
<evidence type="ECO:0000313" key="1">
    <source>
        <dbReference type="EMBL" id="MFC7126526.1"/>
    </source>
</evidence>
<comment type="caution">
    <text evidence="1">The sequence shown here is derived from an EMBL/GenBank/DDBJ whole genome shotgun (WGS) entry which is preliminary data.</text>
</comment>
<organism evidence="1 2">
    <name type="scientific">Halovenus rubra</name>
    <dbReference type="NCBI Taxonomy" id="869890"/>
    <lineage>
        <taxon>Archaea</taxon>
        <taxon>Methanobacteriati</taxon>
        <taxon>Methanobacteriota</taxon>
        <taxon>Stenosarchaea group</taxon>
        <taxon>Halobacteria</taxon>
        <taxon>Halobacteriales</taxon>
        <taxon>Haloarculaceae</taxon>
        <taxon>Halovenus</taxon>
    </lineage>
</organism>
<sequence length="128" mass="14469">MLRKLLTTICTVETLAPEALINTAERIALDNPEECELKSWVIPDARLEGLLFLGLMWRSDASYSSFKKFLGVIGLLALLYPRTYVDYGAKYAYIDASSCEWKPWVYIGTRLVGLLYVVIAINDLRSEA</sequence>
<evidence type="ECO:0000313" key="2">
    <source>
        <dbReference type="Proteomes" id="UP001596414"/>
    </source>
</evidence>
<dbReference type="AlphaFoldDB" id="A0ABD5X5W4"/>
<evidence type="ECO:0008006" key="3">
    <source>
        <dbReference type="Google" id="ProtNLM"/>
    </source>
</evidence>
<proteinExistence type="predicted"/>
<accession>A0ABD5X5W4</accession>
<protein>
    <recommendedName>
        <fullName evidence="3">Transposase</fullName>
    </recommendedName>
</protein>